<organism evidence="3 4">
    <name type="scientific">Aphanomyces euteiches</name>
    <dbReference type="NCBI Taxonomy" id="100861"/>
    <lineage>
        <taxon>Eukaryota</taxon>
        <taxon>Sar</taxon>
        <taxon>Stramenopiles</taxon>
        <taxon>Oomycota</taxon>
        <taxon>Saprolegniomycetes</taxon>
        <taxon>Saprolegniales</taxon>
        <taxon>Verrucalvaceae</taxon>
        <taxon>Aphanomyces</taxon>
    </lineage>
</organism>
<dbReference type="PANTHER" id="PTHR12320:SF1">
    <property type="entry name" value="PROTEIN PHOSPHATASE PTC7 HOMOLOG"/>
    <property type="match status" value="1"/>
</dbReference>
<evidence type="ECO:0000313" key="4">
    <source>
        <dbReference type="Proteomes" id="UP000481153"/>
    </source>
</evidence>
<dbReference type="AlphaFoldDB" id="A0A6G0WQ43"/>
<accession>A0A6G0WQ43</accession>
<dbReference type="InterPro" id="IPR039123">
    <property type="entry name" value="PPTC7"/>
</dbReference>
<dbReference type="GO" id="GO:0046872">
    <property type="term" value="F:metal ion binding"/>
    <property type="evidence" value="ECO:0007669"/>
    <property type="project" value="UniProtKB-UniRule"/>
</dbReference>
<reference evidence="3 4" key="1">
    <citation type="submission" date="2019-07" db="EMBL/GenBank/DDBJ databases">
        <title>Genomics analysis of Aphanomyces spp. identifies a new class of oomycete effector associated with host adaptation.</title>
        <authorList>
            <person name="Gaulin E."/>
        </authorList>
    </citation>
    <scope>NUCLEOTIDE SEQUENCE [LARGE SCALE GENOMIC DNA]</scope>
    <source>
        <strain evidence="3 4">ATCC 201684</strain>
    </source>
</reference>
<comment type="cofactor">
    <cofactor evidence="1">
        <name>Mg(2+)</name>
        <dbReference type="ChEBI" id="CHEBI:18420"/>
    </cofactor>
</comment>
<keyword evidence="1" id="KW-0378">Hydrolase</keyword>
<name>A0A6G0WQ43_9STRA</name>
<dbReference type="VEuPathDB" id="FungiDB:AeMF1_012445"/>
<protein>
    <recommendedName>
        <fullName evidence="1">Protein phosphatase</fullName>
        <ecNumber evidence="1">3.1.3.16</ecNumber>
    </recommendedName>
</protein>
<dbReference type="SUPFAM" id="SSF81606">
    <property type="entry name" value="PP2C-like"/>
    <property type="match status" value="1"/>
</dbReference>
<comment type="cofactor">
    <cofactor evidence="1">
        <name>Mn(2+)</name>
        <dbReference type="ChEBI" id="CHEBI:29035"/>
    </cofactor>
</comment>
<keyword evidence="1" id="KW-0479">Metal-binding</keyword>
<sequence>MLARHMRPRMTASLMMKSSVPRRNFSFSRTSTTPPSASSRRDFNSFFFEAYAACKGKRCAMDAIPRPEGCGEDSFFLTPTVVGVADGVGGWNENGVDPSAISRALMRYARLIVQSNQGDDVKSTLDILDKAYAMTLKDDSVEAGSTTACIIKIRENENGQPVLDYTNLGDSGFAIVRGDAVVFRSAFQSIGLAPFQLAKIPERFKCYGAMESQPSEANNGTVELEDGDIIVLATDGVWDNFAPDLQDIPAFFPPIISWRRYWHGRIQSLVSVVTSSESVKEKAEAVVNASLEHNLKPDDVTVIVGRVSIKQLKAKL</sequence>
<dbReference type="PROSITE" id="PS51746">
    <property type="entry name" value="PPM_2"/>
    <property type="match status" value="1"/>
</dbReference>
<dbReference type="Proteomes" id="UP000481153">
    <property type="component" value="Unassembled WGS sequence"/>
</dbReference>
<keyword evidence="1" id="KW-0904">Protein phosphatase</keyword>
<dbReference type="EMBL" id="VJMJ01000164">
    <property type="protein sequence ID" value="KAF0729488.1"/>
    <property type="molecule type" value="Genomic_DNA"/>
</dbReference>
<proteinExistence type="inferred from homology"/>
<feature type="domain" description="PPM-type phosphatase" evidence="2">
    <location>
        <begin position="58"/>
        <end position="307"/>
    </location>
</feature>
<evidence type="ECO:0000259" key="2">
    <source>
        <dbReference type="PROSITE" id="PS51746"/>
    </source>
</evidence>
<comment type="catalytic activity">
    <reaction evidence="1">
        <text>O-phospho-L-seryl-[protein] + H2O = L-seryl-[protein] + phosphate</text>
        <dbReference type="Rhea" id="RHEA:20629"/>
        <dbReference type="Rhea" id="RHEA-COMP:9863"/>
        <dbReference type="Rhea" id="RHEA-COMP:11604"/>
        <dbReference type="ChEBI" id="CHEBI:15377"/>
        <dbReference type="ChEBI" id="CHEBI:29999"/>
        <dbReference type="ChEBI" id="CHEBI:43474"/>
        <dbReference type="ChEBI" id="CHEBI:83421"/>
        <dbReference type="EC" id="3.1.3.16"/>
    </reaction>
</comment>
<comment type="similarity">
    <text evidence="1">Belongs to the PP2C family.</text>
</comment>
<gene>
    <name evidence="3" type="ORF">Ae201684_012983</name>
</gene>
<comment type="catalytic activity">
    <reaction evidence="1">
        <text>O-phospho-L-threonyl-[protein] + H2O = L-threonyl-[protein] + phosphate</text>
        <dbReference type="Rhea" id="RHEA:47004"/>
        <dbReference type="Rhea" id="RHEA-COMP:11060"/>
        <dbReference type="Rhea" id="RHEA-COMP:11605"/>
        <dbReference type="ChEBI" id="CHEBI:15377"/>
        <dbReference type="ChEBI" id="CHEBI:30013"/>
        <dbReference type="ChEBI" id="CHEBI:43474"/>
        <dbReference type="ChEBI" id="CHEBI:61977"/>
        <dbReference type="EC" id="3.1.3.16"/>
    </reaction>
</comment>
<dbReference type="GO" id="GO:0004722">
    <property type="term" value="F:protein serine/threonine phosphatase activity"/>
    <property type="evidence" value="ECO:0007669"/>
    <property type="project" value="UniProtKB-EC"/>
</dbReference>
<dbReference type="PANTHER" id="PTHR12320">
    <property type="entry name" value="PROTEIN PHOSPHATASE 2C"/>
    <property type="match status" value="1"/>
</dbReference>
<keyword evidence="1" id="KW-0464">Manganese</keyword>
<dbReference type="Gene3D" id="3.60.40.10">
    <property type="entry name" value="PPM-type phosphatase domain"/>
    <property type="match status" value="1"/>
</dbReference>
<dbReference type="InterPro" id="IPR001932">
    <property type="entry name" value="PPM-type_phosphatase-like_dom"/>
</dbReference>
<keyword evidence="1" id="KW-0460">Magnesium</keyword>
<evidence type="ECO:0000256" key="1">
    <source>
        <dbReference type="RuleBase" id="RU366020"/>
    </source>
</evidence>
<dbReference type="EC" id="3.1.3.16" evidence="1"/>
<dbReference type="SMART" id="SM00332">
    <property type="entry name" value="PP2Cc"/>
    <property type="match status" value="1"/>
</dbReference>
<dbReference type="InterPro" id="IPR036457">
    <property type="entry name" value="PPM-type-like_dom_sf"/>
</dbReference>
<evidence type="ECO:0000313" key="3">
    <source>
        <dbReference type="EMBL" id="KAF0729488.1"/>
    </source>
</evidence>
<dbReference type="SMART" id="SM00331">
    <property type="entry name" value="PP2C_SIG"/>
    <property type="match status" value="1"/>
</dbReference>
<comment type="caution">
    <text evidence="3">The sequence shown here is derived from an EMBL/GenBank/DDBJ whole genome shotgun (WGS) entry which is preliminary data.</text>
</comment>
<keyword evidence="4" id="KW-1185">Reference proteome</keyword>